<dbReference type="InterPro" id="IPR001810">
    <property type="entry name" value="F-box_dom"/>
</dbReference>
<gene>
    <name evidence="3" type="ORF">L3Y34_009759</name>
</gene>
<dbReference type="EMBL" id="CP090895">
    <property type="protein sequence ID" value="ULT92226.1"/>
    <property type="molecule type" value="Genomic_DNA"/>
</dbReference>
<feature type="domain" description="F-box" evidence="2">
    <location>
        <begin position="92"/>
        <end position="124"/>
    </location>
</feature>
<dbReference type="AlphaFoldDB" id="A0AAE9D3D0"/>
<keyword evidence="1" id="KW-0472">Membrane</keyword>
<protein>
    <recommendedName>
        <fullName evidence="2">F-box domain-containing protein</fullName>
    </recommendedName>
</protein>
<keyword evidence="1" id="KW-0812">Transmembrane</keyword>
<dbReference type="Pfam" id="PF10326">
    <property type="entry name" value="7TM_GPCR_Str"/>
    <property type="match status" value="1"/>
</dbReference>
<reference evidence="3 4" key="1">
    <citation type="submission" date="2022-02" db="EMBL/GenBank/DDBJ databases">
        <title>Chromosome-level reference genomes for two strains of Caenorhabditis briggsae: an improved platform for comparative genomics.</title>
        <authorList>
            <person name="Stevens L."/>
            <person name="Andersen E.C."/>
        </authorList>
    </citation>
    <scope>NUCLEOTIDE SEQUENCE [LARGE SCALE GENOMIC DNA]</scope>
    <source>
        <strain evidence="3">QX1410_ONT</strain>
        <tissue evidence="3">Whole-organism</tissue>
    </source>
</reference>
<evidence type="ECO:0000313" key="4">
    <source>
        <dbReference type="Proteomes" id="UP000827892"/>
    </source>
</evidence>
<sequence length="222" mass="25613">MKLVQIPNTVSLKIKNLQKQLFFALVFQAMVPIILMHIPVTILYTCSLLDIIFRLPVESTIALFPALDPFPTIFIVKSYRNTILEMTTPPNLEDMPDVVLSNIFEKTGISGILKFRKVSKKFGEFLEIELKAISANEMILVAQKFLSSPIPKDYCIEYLDFPDESKFSDFLGPQNVVNEENSAKWTIRIPNSRDALIVFQSTEDENYWRFCRVFLSNEEEIF</sequence>
<feature type="transmembrane region" description="Helical" evidence="1">
    <location>
        <begin position="21"/>
        <end position="44"/>
    </location>
</feature>
<dbReference type="InterPro" id="IPR019428">
    <property type="entry name" value="7TM_GPCR_serpentine_rcpt_Str"/>
</dbReference>
<proteinExistence type="predicted"/>
<evidence type="ECO:0000313" key="3">
    <source>
        <dbReference type="EMBL" id="ULT92226.1"/>
    </source>
</evidence>
<organism evidence="3 4">
    <name type="scientific">Caenorhabditis briggsae</name>
    <dbReference type="NCBI Taxonomy" id="6238"/>
    <lineage>
        <taxon>Eukaryota</taxon>
        <taxon>Metazoa</taxon>
        <taxon>Ecdysozoa</taxon>
        <taxon>Nematoda</taxon>
        <taxon>Chromadorea</taxon>
        <taxon>Rhabditida</taxon>
        <taxon>Rhabditina</taxon>
        <taxon>Rhabditomorpha</taxon>
        <taxon>Rhabditoidea</taxon>
        <taxon>Rhabditidae</taxon>
        <taxon>Peloderinae</taxon>
        <taxon>Caenorhabditis</taxon>
    </lineage>
</organism>
<keyword evidence="1" id="KW-1133">Transmembrane helix</keyword>
<dbReference type="PANTHER" id="PTHR22943:SF95">
    <property type="entry name" value="G-PROTEIN COUPLED RECEPTOR STR-217-RELATED"/>
    <property type="match status" value="1"/>
</dbReference>
<dbReference type="Pfam" id="PF00646">
    <property type="entry name" value="F-box"/>
    <property type="match status" value="1"/>
</dbReference>
<dbReference type="Proteomes" id="UP000827892">
    <property type="component" value="Chromosome V"/>
</dbReference>
<accession>A0AAE9D3D0</accession>
<name>A0AAE9D3D0_CAEBR</name>
<evidence type="ECO:0000256" key="1">
    <source>
        <dbReference type="SAM" id="Phobius"/>
    </source>
</evidence>
<dbReference type="PANTHER" id="PTHR22943">
    <property type="entry name" value="7-TRANSMEMBRANE DOMAIN RECEPTOR C.ELEGANS"/>
    <property type="match status" value="1"/>
</dbReference>
<evidence type="ECO:0000259" key="2">
    <source>
        <dbReference type="Pfam" id="PF00646"/>
    </source>
</evidence>